<dbReference type="RefSeq" id="WP_406763846.1">
    <property type="nucleotide sequence ID" value="NZ_JBJHZY010000001.1"/>
</dbReference>
<name>A0ABW8TNY6_9CLOT</name>
<reference evidence="1 2" key="1">
    <citation type="submission" date="2024-11" db="EMBL/GenBank/DDBJ databases">
        <authorList>
            <person name="Heng Y.C."/>
            <person name="Lim A.C.H."/>
            <person name="Lee J.K.Y."/>
            <person name="Kittelmann S."/>
        </authorList>
    </citation>
    <scope>NUCLEOTIDE SEQUENCE [LARGE SCALE GENOMIC DNA]</scope>
    <source>
        <strain evidence="1 2">WILCCON 0202</strain>
    </source>
</reference>
<proteinExistence type="predicted"/>
<evidence type="ECO:0000313" key="2">
    <source>
        <dbReference type="Proteomes" id="UP001623661"/>
    </source>
</evidence>
<dbReference type="EMBL" id="JBJHZY010000001">
    <property type="protein sequence ID" value="MFL0267238.1"/>
    <property type="molecule type" value="Genomic_DNA"/>
</dbReference>
<dbReference type="Proteomes" id="UP001623661">
    <property type="component" value="Unassembled WGS sequence"/>
</dbReference>
<protein>
    <submittedName>
        <fullName evidence="1">Uncharacterized protein</fullName>
    </submittedName>
</protein>
<evidence type="ECO:0000313" key="1">
    <source>
        <dbReference type="EMBL" id="MFL0267238.1"/>
    </source>
</evidence>
<gene>
    <name evidence="1" type="ORF">ACJDUH_03900</name>
</gene>
<comment type="caution">
    <text evidence="1">The sequence shown here is derived from an EMBL/GenBank/DDBJ whole genome shotgun (WGS) entry which is preliminary data.</text>
</comment>
<accession>A0ABW8TNY6</accession>
<organism evidence="1 2">
    <name type="scientific">Candidatus Clostridium radicumherbarum</name>
    <dbReference type="NCBI Taxonomy" id="3381662"/>
    <lineage>
        <taxon>Bacteria</taxon>
        <taxon>Bacillati</taxon>
        <taxon>Bacillota</taxon>
        <taxon>Clostridia</taxon>
        <taxon>Eubacteriales</taxon>
        <taxon>Clostridiaceae</taxon>
        <taxon>Clostridium</taxon>
    </lineage>
</organism>
<sequence>MEEVKQVIRFSQTDSFWLANILSPRKLREKYDQLLLKMKNDKPQKNYGKKVSNFNNFEQRKYDFEKLER</sequence>
<keyword evidence="2" id="KW-1185">Reference proteome</keyword>